<sequence>MAHPRQPLYAPHGAVATSQPLAAAAGLAVLRKGGTAVDAALATAIALTVVQPGSNDIGGDLFAIVWDGERLHGLNASGRSPAALTREAVLAATDGLGAAPATALGGAQASGPAMPARGWLPVTVPGAPAGWRDLHDRFGVLPFADLFADAIGYAENGYPVSPNVAAGWARSVEIQAELTGPEFDEWSKVFTVDGKRAPRPGERWRNPDAARTLRRIAATNADAFYRGEIAEALAGYAARTGGLLTADDLARHTSTWVQPIKAGYRGHEVWELPPNGQGVAALLALNILDGVDLTGMSLADRLHWQIEAMKLGFADAHAYVADPEKVAVPTEELLSPEYAATRRELITDRAGTPEPGSPGRGGTVYLCAADSGGMMVSLIQSNYLAFGSHVVLPGFGFGLQNRGTGFSLDPAHPNVVAPNKRPYHTIIPGFLTRGGEPVGPFGVMGGHMQPQGHLQLVSHTVDDGLDPQAALNAPRWYWHADRSVLVEPDLLNARSGPMAIGELRQRGHALAVADDDDSPPFGYGQAIWRLPEGGYVAGSDPRADGCAVVY</sequence>
<dbReference type="GO" id="GO:0016740">
    <property type="term" value="F:transferase activity"/>
    <property type="evidence" value="ECO:0007669"/>
    <property type="project" value="UniProtKB-KW"/>
</dbReference>
<gene>
    <name evidence="1" type="ORF">BDK92_3955</name>
</gene>
<dbReference type="EMBL" id="RBKT01000001">
    <property type="protein sequence ID" value="RKR89600.1"/>
    <property type="molecule type" value="Genomic_DNA"/>
</dbReference>
<dbReference type="InterPro" id="IPR043137">
    <property type="entry name" value="GGT_ssub_C"/>
</dbReference>
<organism evidence="1 2">
    <name type="scientific">Micromonospora pisi</name>
    <dbReference type="NCBI Taxonomy" id="589240"/>
    <lineage>
        <taxon>Bacteria</taxon>
        <taxon>Bacillati</taxon>
        <taxon>Actinomycetota</taxon>
        <taxon>Actinomycetes</taxon>
        <taxon>Micromonosporales</taxon>
        <taxon>Micromonosporaceae</taxon>
        <taxon>Micromonospora</taxon>
    </lineage>
</organism>
<dbReference type="RefSeq" id="WP_121158016.1">
    <property type="nucleotide sequence ID" value="NZ_RBKT01000001.1"/>
</dbReference>
<name>A0A495JKL5_9ACTN</name>
<dbReference type="PRINTS" id="PR01210">
    <property type="entry name" value="GGTRANSPTASE"/>
</dbReference>
<dbReference type="AlphaFoldDB" id="A0A495JKL5"/>
<dbReference type="Proteomes" id="UP000277671">
    <property type="component" value="Unassembled WGS sequence"/>
</dbReference>
<dbReference type="PANTHER" id="PTHR43881">
    <property type="entry name" value="GAMMA-GLUTAMYLTRANSPEPTIDASE (AFU_ORTHOLOGUE AFUA_4G13580)"/>
    <property type="match status" value="1"/>
</dbReference>
<dbReference type="InterPro" id="IPR043138">
    <property type="entry name" value="GGT_lsub"/>
</dbReference>
<dbReference type="SUPFAM" id="SSF56235">
    <property type="entry name" value="N-terminal nucleophile aminohydrolases (Ntn hydrolases)"/>
    <property type="match status" value="1"/>
</dbReference>
<evidence type="ECO:0000313" key="2">
    <source>
        <dbReference type="Proteomes" id="UP000277671"/>
    </source>
</evidence>
<dbReference type="InterPro" id="IPR052896">
    <property type="entry name" value="GGT-like_enzyme"/>
</dbReference>
<evidence type="ECO:0000313" key="1">
    <source>
        <dbReference type="EMBL" id="RKR89600.1"/>
    </source>
</evidence>
<dbReference type="Pfam" id="PF01019">
    <property type="entry name" value="G_glu_transpept"/>
    <property type="match status" value="1"/>
</dbReference>
<dbReference type="PANTHER" id="PTHR43881:SF1">
    <property type="entry name" value="GAMMA-GLUTAMYLTRANSPEPTIDASE (AFU_ORTHOLOGUE AFUA_4G13580)"/>
    <property type="match status" value="1"/>
</dbReference>
<dbReference type="Gene3D" id="1.10.246.130">
    <property type="match status" value="1"/>
</dbReference>
<keyword evidence="2" id="KW-1185">Reference proteome</keyword>
<accession>A0A495JKL5</accession>
<protein>
    <submittedName>
        <fullName evidence="1">Gamma-glutamyltransferase 2</fullName>
    </submittedName>
</protein>
<proteinExistence type="predicted"/>
<dbReference type="InterPro" id="IPR029055">
    <property type="entry name" value="Ntn_hydrolases_N"/>
</dbReference>
<keyword evidence="1" id="KW-0808">Transferase</keyword>
<comment type="caution">
    <text evidence="1">The sequence shown here is derived from an EMBL/GenBank/DDBJ whole genome shotgun (WGS) entry which is preliminary data.</text>
</comment>
<reference evidence="1 2" key="1">
    <citation type="submission" date="2018-10" db="EMBL/GenBank/DDBJ databases">
        <title>Sequencing the genomes of 1000 actinobacteria strains.</title>
        <authorList>
            <person name="Klenk H.-P."/>
        </authorList>
    </citation>
    <scope>NUCLEOTIDE SEQUENCE [LARGE SCALE GENOMIC DNA]</scope>
    <source>
        <strain evidence="1 2">DSM 45175</strain>
    </source>
</reference>
<dbReference type="OrthoDB" id="9781342at2"/>
<dbReference type="Gene3D" id="3.60.20.40">
    <property type="match status" value="1"/>
</dbReference>